<feature type="compositionally biased region" description="Basic and acidic residues" evidence="9">
    <location>
        <begin position="331"/>
        <end position="352"/>
    </location>
</feature>
<dbReference type="EMBL" id="JBFDAA010000003">
    <property type="protein sequence ID" value="KAL1138450.1"/>
    <property type="molecule type" value="Genomic_DNA"/>
</dbReference>
<keyword evidence="11" id="KW-1185">Reference proteome</keyword>
<keyword evidence="5" id="KW-0677">Repeat</keyword>
<evidence type="ECO:0000313" key="11">
    <source>
        <dbReference type="Proteomes" id="UP001558652"/>
    </source>
</evidence>
<evidence type="ECO:0000256" key="8">
    <source>
        <dbReference type="ARBA" id="ARBA00023242"/>
    </source>
</evidence>
<protein>
    <recommendedName>
        <fullName evidence="3">Zinc finger CCCH domain-containing protein 14</fullName>
    </recommendedName>
</protein>
<comment type="similarity">
    <text evidence="2">Belongs to the ZC3H14 family.</text>
</comment>
<dbReference type="InterPro" id="IPR040366">
    <property type="entry name" value="Nab2/ZC3H14"/>
</dbReference>
<reference evidence="10 11" key="1">
    <citation type="submission" date="2024-07" db="EMBL/GenBank/DDBJ databases">
        <title>Chromosome-level genome assembly of the water stick insect Ranatra chinensis (Heteroptera: Nepidae).</title>
        <authorList>
            <person name="Liu X."/>
        </authorList>
    </citation>
    <scope>NUCLEOTIDE SEQUENCE [LARGE SCALE GENOMIC DNA]</scope>
    <source>
        <strain evidence="10">Cailab_2021Rc</strain>
        <tissue evidence="10">Muscle</tissue>
    </source>
</reference>
<evidence type="ECO:0000256" key="5">
    <source>
        <dbReference type="ARBA" id="ARBA00022737"/>
    </source>
</evidence>
<comment type="subcellular location">
    <subcellularLocation>
        <location evidence="1">Nucleus</location>
    </subcellularLocation>
</comment>
<dbReference type="GO" id="GO:0008270">
    <property type="term" value="F:zinc ion binding"/>
    <property type="evidence" value="ECO:0007669"/>
    <property type="project" value="UniProtKB-KW"/>
</dbReference>
<feature type="region of interest" description="Disordered" evidence="9">
    <location>
        <begin position="59"/>
        <end position="149"/>
    </location>
</feature>
<evidence type="ECO:0000256" key="7">
    <source>
        <dbReference type="ARBA" id="ARBA00022833"/>
    </source>
</evidence>
<feature type="region of interest" description="Disordered" evidence="9">
    <location>
        <begin position="177"/>
        <end position="277"/>
    </location>
</feature>
<dbReference type="PANTHER" id="PTHR14738:SF29">
    <property type="entry name" value="ZINC FINGER CCCH DOMAIN-CONTAINING PROTEIN 14"/>
    <property type="match status" value="1"/>
</dbReference>
<feature type="region of interest" description="Disordered" evidence="9">
    <location>
        <begin position="316"/>
        <end position="369"/>
    </location>
</feature>
<accession>A0ABD0YR41</accession>
<feature type="compositionally biased region" description="Polar residues" evidence="9">
    <location>
        <begin position="105"/>
        <end position="116"/>
    </location>
</feature>
<evidence type="ECO:0000256" key="3">
    <source>
        <dbReference type="ARBA" id="ARBA00015071"/>
    </source>
</evidence>
<dbReference type="GO" id="GO:0005634">
    <property type="term" value="C:nucleus"/>
    <property type="evidence" value="ECO:0007669"/>
    <property type="project" value="UniProtKB-SubCell"/>
</dbReference>
<keyword evidence="4" id="KW-0479">Metal-binding</keyword>
<organism evidence="10 11">
    <name type="scientific">Ranatra chinensis</name>
    <dbReference type="NCBI Taxonomy" id="642074"/>
    <lineage>
        <taxon>Eukaryota</taxon>
        <taxon>Metazoa</taxon>
        <taxon>Ecdysozoa</taxon>
        <taxon>Arthropoda</taxon>
        <taxon>Hexapoda</taxon>
        <taxon>Insecta</taxon>
        <taxon>Pterygota</taxon>
        <taxon>Neoptera</taxon>
        <taxon>Paraneoptera</taxon>
        <taxon>Hemiptera</taxon>
        <taxon>Heteroptera</taxon>
        <taxon>Panheteroptera</taxon>
        <taxon>Nepomorpha</taxon>
        <taxon>Nepidae</taxon>
        <taxon>Ranatrinae</taxon>
        <taxon>Ranatra</taxon>
    </lineage>
</organism>
<gene>
    <name evidence="10" type="ORF">AAG570_008514</name>
</gene>
<keyword evidence="8" id="KW-0539">Nucleus</keyword>
<feature type="compositionally biased region" description="Basic and acidic residues" evidence="9">
    <location>
        <begin position="243"/>
        <end position="259"/>
    </location>
</feature>
<name>A0ABD0YR41_9HEMI</name>
<evidence type="ECO:0000313" key="10">
    <source>
        <dbReference type="EMBL" id="KAL1138450.1"/>
    </source>
</evidence>
<keyword evidence="7" id="KW-0862">Zinc</keyword>
<feature type="compositionally biased region" description="Basic and acidic residues" evidence="9">
    <location>
        <begin position="539"/>
        <end position="550"/>
    </location>
</feature>
<feature type="region of interest" description="Disordered" evidence="9">
    <location>
        <begin position="528"/>
        <end position="561"/>
    </location>
</feature>
<evidence type="ECO:0000256" key="4">
    <source>
        <dbReference type="ARBA" id="ARBA00022723"/>
    </source>
</evidence>
<sequence>MELGIQPDNELPDYVMVLVANKKTQKQMDVDLQLFLGSRTFIFTTWLHNVLRRLEQVTVSSKGVKKKTDDKKSKTKRRVSSDEEEDEKKSVKKTKHQPKVESLSEKGTSVEQSSASAGEMKKEPHSVSDDENDYLNLRADTDPEELGESIDHFKDNDTAITHDVNLTVVDSSVDHFVSKGEEETLPQSKEVSEEQPVKNNKSAERQKERVKITWDCDTKSNECKTEKLNESLEDSNSHSSSKSQEKQRSGRRRSNDREPTVPSVAVLKSAVRDLKGNQNSLAKPVRLTRDPEKAVAPIDKIKKYINSDQEKKSVIHDARDIIKRKSSGKKKTPERDLERPVKEVGEPVEKRKQLPSVSKLVVHERSADKPPDVTLPSLVKVTSRPIRRAGIQANHKLILRAVADAEKSVATAKNTQILKSPDRNNQSKRKSLLGYIPPAKISITLPNDRVPSTKGSSNVNDSPKDADFEGAQKKEIKQMEINREESTSESDVKKDEEELSRKADFEPEFLITLSDDLATDLYGLDGELDWGDDTQPGDDNQRLGEGRRVLADPPATSSESLDQRLVYSKPPFNRSRLGPPPAVAAVRPIQKMVDRIGEIDGITVDVDTTTANKVVQLKVMKRCKFWPNCAAADK</sequence>
<feature type="region of interest" description="Disordered" evidence="9">
    <location>
        <begin position="443"/>
        <end position="500"/>
    </location>
</feature>
<proteinExistence type="inferred from homology"/>
<evidence type="ECO:0000256" key="2">
    <source>
        <dbReference type="ARBA" id="ARBA00008423"/>
    </source>
</evidence>
<comment type="caution">
    <text evidence="10">The sequence shown here is derived from an EMBL/GenBank/DDBJ whole genome shotgun (WGS) entry which is preliminary data.</text>
</comment>
<feature type="compositionally biased region" description="Basic and acidic residues" evidence="9">
    <location>
        <begin position="190"/>
        <end position="230"/>
    </location>
</feature>
<evidence type="ECO:0000256" key="9">
    <source>
        <dbReference type="SAM" id="MobiDB-lite"/>
    </source>
</evidence>
<dbReference type="PANTHER" id="PTHR14738">
    <property type="entry name" value="ZINC FINGER CCCH DOMAIN-CONTAINING PROTEIN 14"/>
    <property type="match status" value="1"/>
</dbReference>
<keyword evidence="6" id="KW-0863">Zinc-finger</keyword>
<feature type="compositionally biased region" description="Basic and acidic residues" evidence="9">
    <location>
        <begin position="462"/>
        <end position="500"/>
    </location>
</feature>
<evidence type="ECO:0000256" key="1">
    <source>
        <dbReference type="ARBA" id="ARBA00004123"/>
    </source>
</evidence>
<dbReference type="Proteomes" id="UP001558652">
    <property type="component" value="Unassembled WGS sequence"/>
</dbReference>
<feature type="compositionally biased region" description="Basic and acidic residues" evidence="9">
    <location>
        <begin position="119"/>
        <end position="128"/>
    </location>
</feature>
<evidence type="ECO:0000256" key="6">
    <source>
        <dbReference type="ARBA" id="ARBA00022771"/>
    </source>
</evidence>
<dbReference type="AlphaFoldDB" id="A0ABD0YR41"/>